<protein>
    <submittedName>
        <fullName evidence="2">Uncharacterized protein</fullName>
    </submittedName>
</protein>
<dbReference type="InParanoid" id="A0A401GCN3"/>
<proteinExistence type="predicted"/>
<evidence type="ECO:0000313" key="3">
    <source>
        <dbReference type="Proteomes" id="UP000287166"/>
    </source>
</evidence>
<organism evidence="2 3">
    <name type="scientific">Sparassis crispa</name>
    <dbReference type="NCBI Taxonomy" id="139825"/>
    <lineage>
        <taxon>Eukaryota</taxon>
        <taxon>Fungi</taxon>
        <taxon>Dikarya</taxon>
        <taxon>Basidiomycota</taxon>
        <taxon>Agaricomycotina</taxon>
        <taxon>Agaricomycetes</taxon>
        <taxon>Polyporales</taxon>
        <taxon>Sparassidaceae</taxon>
        <taxon>Sparassis</taxon>
    </lineage>
</organism>
<evidence type="ECO:0000313" key="2">
    <source>
        <dbReference type="EMBL" id="GBE79939.1"/>
    </source>
</evidence>
<dbReference type="EMBL" id="BFAD01000002">
    <property type="protein sequence ID" value="GBE79939.1"/>
    <property type="molecule type" value="Genomic_DNA"/>
</dbReference>
<dbReference type="RefSeq" id="XP_027610852.1">
    <property type="nucleotide sequence ID" value="XM_027755051.1"/>
</dbReference>
<comment type="caution">
    <text evidence="2">The sequence shown here is derived from an EMBL/GenBank/DDBJ whole genome shotgun (WGS) entry which is preliminary data.</text>
</comment>
<feature type="compositionally biased region" description="Acidic residues" evidence="1">
    <location>
        <begin position="440"/>
        <end position="475"/>
    </location>
</feature>
<dbReference type="GeneID" id="38776856"/>
<dbReference type="AlphaFoldDB" id="A0A401GCN3"/>
<sequence length="493" mass="54719">MPREQTTAITAGTLLVGTVRFLIGQTTGPYLTQEEEDPSELDNCLQNDSAEMADILTVEVARAHSTHIPESPPVLERNSLLLALQRDRRNLVLDSLDPDHVPHIVISPPDDIWDLYWAAWINRVDPQSTNHLIVPPQDVSTPLAFLPPFAGVPKGRDGSVECGVSRHSDILSGTDSRTVLPHPPRVFSLSRFRQTIASASQERQVLFFDCVITAVHRHAFKACALIVCSLAPLFRARWDTPGFLQRFEKPFRWSDAAEPLLSFYRRCIGAIIIDSTTPCTTPHIVIQEPAPNNPWELSANVTSSPQDYGYGRFLTVPASYVDFVNVDESTFAGEDYCYYSASPASTPSPRSISKTNVLEPLTPDRFVSESTDRSVQPLLTSYADHGPSDCDSVAWPAGCTEGPQIVSRTGDRYYAIPMTDDIDDILLEGEPCVELYGATEPEEEDEEEDVEVEGEDEGEDVELEDGGEDKDDLPPFDDWYQEIAQRAHMQAPT</sequence>
<accession>A0A401GCN3</accession>
<gene>
    <name evidence="2" type="ORF">SCP_0211410</name>
</gene>
<reference evidence="2 3" key="1">
    <citation type="journal article" date="2018" name="Sci. Rep.">
        <title>Genome sequence of the cauliflower mushroom Sparassis crispa (Hanabiratake) and its association with beneficial usage.</title>
        <authorList>
            <person name="Kiyama R."/>
            <person name="Furutani Y."/>
            <person name="Kawaguchi K."/>
            <person name="Nakanishi T."/>
        </authorList>
    </citation>
    <scope>NUCLEOTIDE SEQUENCE [LARGE SCALE GENOMIC DNA]</scope>
</reference>
<evidence type="ECO:0000256" key="1">
    <source>
        <dbReference type="SAM" id="MobiDB-lite"/>
    </source>
</evidence>
<name>A0A401GCN3_9APHY</name>
<keyword evidence="3" id="KW-1185">Reference proteome</keyword>
<dbReference type="Proteomes" id="UP000287166">
    <property type="component" value="Unassembled WGS sequence"/>
</dbReference>
<dbReference type="OrthoDB" id="2649950at2759"/>
<feature type="region of interest" description="Disordered" evidence="1">
    <location>
        <begin position="438"/>
        <end position="476"/>
    </location>
</feature>